<keyword evidence="2" id="KW-0229">DNA integration</keyword>
<feature type="domain" description="Core-binding (CB)" evidence="7">
    <location>
        <begin position="85"/>
        <end position="165"/>
    </location>
</feature>
<protein>
    <submittedName>
        <fullName evidence="8">Site-specific recombinase XerD</fullName>
    </submittedName>
</protein>
<keyword evidence="9" id="KW-1185">Reference proteome</keyword>
<evidence type="ECO:0000313" key="8">
    <source>
        <dbReference type="EMBL" id="SHK16979.1"/>
    </source>
</evidence>
<dbReference type="GO" id="GO:0015074">
    <property type="term" value="P:DNA integration"/>
    <property type="evidence" value="ECO:0007669"/>
    <property type="project" value="UniProtKB-KW"/>
</dbReference>
<dbReference type="InterPro" id="IPR011010">
    <property type="entry name" value="DNA_brk_join_enz"/>
</dbReference>
<dbReference type="Gene3D" id="1.10.443.10">
    <property type="entry name" value="Intergrase catalytic core"/>
    <property type="match status" value="1"/>
</dbReference>
<dbReference type="InterPro" id="IPR044068">
    <property type="entry name" value="CB"/>
</dbReference>
<dbReference type="InterPro" id="IPR050090">
    <property type="entry name" value="Tyrosine_recombinase_XerCD"/>
</dbReference>
<keyword evidence="3 5" id="KW-0238">DNA-binding</keyword>
<dbReference type="RefSeq" id="WP_073477045.1">
    <property type="nucleotide sequence ID" value="NZ_FQZU01000019.1"/>
</dbReference>
<dbReference type="Proteomes" id="UP000183994">
    <property type="component" value="Unassembled WGS sequence"/>
</dbReference>
<sequence>MPKFVTAGKKWVGVQYYESTNRRHNGRPDRCYYIRYRNAQDKMVREKIGWASEKYTPQTAAHIRAERIRSIRHGEDLPRKKERPLTCNELSERYFKGPGALIKSIRNDENRWENHLKIGLGSKEPGVITQLDIDKLIKDLKNREKSAGTIWNVLELFRRIVNFGADRNLSPPLSFKLKMPKRNSEKTEVLSPEEWERLKAALNEYPNQASANMVRIAAFGGLRKSEIFGLKWEDIDFLHRIIRISNPKSGEPEKIPMNDLLYETLKTHPKFDSEYVFPGRSGKKRGDSKVAQRIKKMAKLPDDFRPWHGLRHAYASALAESGEVDLYHLMKLMRHRSPQMTQRYAHLRDKSLLDASNKLGAMISKKKED</sequence>
<evidence type="ECO:0000256" key="1">
    <source>
        <dbReference type="ARBA" id="ARBA00008857"/>
    </source>
</evidence>
<dbReference type="PROSITE" id="PS51900">
    <property type="entry name" value="CB"/>
    <property type="match status" value="1"/>
</dbReference>
<dbReference type="PROSITE" id="PS51898">
    <property type="entry name" value="TYR_RECOMBINASE"/>
    <property type="match status" value="1"/>
</dbReference>
<dbReference type="InterPro" id="IPR010998">
    <property type="entry name" value="Integrase_recombinase_N"/>
</dbReference>
<dbReference type="EMBL" id="FQZU01000019">
    <property type="protein sequence ID" value="SHK16979.1"/>
    <property type="molecule type" value="Genomic_DNA"/>
</dbReference>
<dbReference type="GO" id="GO:0003677">
    <property type="term" value="F:DNA binding"/>
    <property type="evidence" value="ECO:0007669"/>
    <property type="project" value="UniProtKB-UniRule"/>
</dbReference>
<feature type="domain" description="Tyr recombinase" evidence="6">
    <location>
        <begin position="185"/>
        <end position="357"/>
    </location>
</feature>
<evidence type="ECO:0000256" key="4">
    <source>
        <dbReference type="ARBA" id="ARBA00023172"/>
    </source>
</evidence>
<evidence type="ECO:0000256" key="2">
    <source>
        <dbReference type="ARBA" id="ARBA00022908"/>
    </source>
</evidence>
<evidence type="ECO:0000259" key="7">
    <source>
        <dbReference type="PROSITE" id="PS51900"/>
    </source>
</evidence>
<comment type="similarity">
    <text evidence="1">Belongs to the 'phage' integrase family.</text>
</comment>
<proteinExistence type="inferred from homology"/>
<dbReference type="SUPFAM" id="SSF56349">
    <property type="entry name" value="DNA breaking-rejoining enzymes"/>
    <property type="match status" value="1"/>
</dbReference>
<evidence type="ECO:0000256" key="3">
    <source>
        <dbReference type="ARBA" id="ARBA00023125"/>
    </source>
</evidence>
<keyword evidence="4" id="KW-0233">DNA recombination</keyword>
<accession>A0A1M6Q9M4</accession>
<dbReference type="PANTHER" id="PTHR30349:SF64">
    <property type="entry name" value="PROPHAGE INTEGRASE INTD-RELATED"/>
    <property type="match status" value="1"/>
</dbReference>
<evidence type="ECO:0000256" key="5">
    <source>
        <dbReference type="PROSITE-ProRule" id="PRU01248"/>
    </source>
</evidence>
<evidence type="ECO:0000259" key="6">
    <source>
        <dbReference type="PROSITE" id="PS51898"/>
    </source>
</evidence>
<organism evidence="8 9">
    <name type="scientific">Desulfatibacillum alkenivorans DSM 16219</name>
    <dbReference type="NCBI Taxonomy" id="1121393"/>
    <lineage>
        <taxon>Bacteria</taxon>
        <taxon>Pseudomonadati</taxon>
        <taxon>Thermodesulfobacteriota</taxon>
        <taxon>Desulfobacteria</taxon>
        <taxon>Desulfobacterales</taxon>
        <taxon>Desulfatibacillaceae</taxon>
        <taxon>Desulfatibacillum</taxon>
    </lineage>
</organism>
<dbReference type="STRING" id="1121393.SAMN02745216_03009"/>
<dbReference type="InterPro" id="IPR002104">
    <property type="entry name" value="Integrase_catalytic"/>
</dbReference>
<dbReference type="AlphaFoldDB" id="A0A1M6Q9M4"/>
<dbReference type="Gene3D" id="1.10.150.130">
    <property type="match status" value="1"/>
</dbReference>
<reference evidence="9" key="1">
    <citation type="submission" date="2016-11" db="EMBL/GenBank/DDBJ databases">
        <authorList>
            <person name="Varghese N."/>
            <person name="Submissions S."/>
        </authorList>
    </citation>
    <scope>NUCLEOTIDE SEQUENCE [LARGE SCALE GENOMIC DNA]</scope>
    <source>
        <strain evidence="9">DSM 16219</strain>
    </source>
</reference>
<evidence type="ECO:0000313" key="9">
    <source>
        <dbReference type="Proteomes" id="UP000183994"/>
    </source>
</evidence>
<dbReference type="PANTHER" id="PTHR30349">
    <property type="entry name" value="PHAGE INTEGRASE-RELATED"/>
    <property type="match status" value="1"/>
</dbReference>
<dbReference type="InterPro" id="IPR013762">
    <property type="entry name" value="Integrase-like_cat_sf"/>
</dbReference>
<gene>
    <name evidence="8" type="ORF">SAMN02745216_03009</name>
</gene>
<dbReference type="GO" id="GO:0006310">
    <property type="term" value="P:DNA recombination"/>
    <property type="evidence" value="ECO:0007669"/>
    <property type="project" value="UniProtKB-KW"/>
</dbReference>
<dbReference type="CDD" id="cd00796">
    <property type="entry name" value="INT_Rci_Hp1_C"/>
    <property type="match status" value="1"/>
</dbReference>
<name>A0A1M6Q9M4_9BACT</name>
<dbReference type="Pfam" id="PF00589">
    <property type="entry name" value="Phage_integrase"/>
    <property type="match status" value="1"/>
</dbReference>